<keyword evidence="2" id="KW-0804">Transcription</keyword>
<keyword evidence="3" id="KW-1185">Reference proteome</keyword>
<name>C0C728_9FIRM</name>
<dbReference type="EMBL" id="ABYI02000154">
    <property type="protein sequence ID" value="EEG72020.1"/>
    <property type="molecule type" value="Genomic_DNA"/>
</dbReference>
<comment type="caution">
    <text evidence="2">The sequence shown here is derived from an EMBL/GenBank/DDBJ whole genome shotgun (WGS) entry which is preliminary data.</text>
</comment>
<feature type="region of interest" description="Disordered" evidence="1">
    <location>
        <begin position="1"/>
        <end position="21"/>
    </location>
</feature>
<dbReference type="RefSeq" id="WP_006445265.1">
    <property type="nucleotide sequence ID" value="NZ_GG657868.1"/>
</dbReference>
<evidence type="ECO:0000256" key="1">
    <source>
        <dbReference type="SAM" id="MobiDB-lite"/>
    </source>
</evidence>
<reference evidence="2" key="2">
    <citation type="submission" date="2013-06" db="EMBL/GenBank/DDBJ databases">
        <title>Draft genome sequence of Clostridium hylemonae (DSM 15053).</title>
        <authorList>
            <person name="Sudarsanam P."/>
            <person name="Ley R."/>
            <person name="Guruge J."/>
            <person name="Turnbaugh P.J."/>
            <person name="Mahowald M."/>
            <person name="Liep D."/>
            <person name="Gordon J."/>
        </authorList>
    </citation>
    <scope>NUCLEOTIDE SEQUENCE</scope>
    <source>
        <strain evidence="2">DSM 15053</strain>
    </source>
</reference>
<dbReference type="AlphaFoldDB" id="C0C728"/>
<dbReference type="SUPFAM" id="SSF64484">
    <property type="entry name" value="beta and beta-prime subunits of DNA dependent RNA-polymerase"/>
    <property type="match status" value="1"/>
</dbReference>
<dbReference type="GO" id="GO:0000428">
    <property type="term" value="C:DNA-directed RNA polymerase complex"/>
    <property type="evidence" value="ECO:0007669"/>
    <property type="project" value="UniProtKB-KW"/>
</dbReference>
<evidence type="ECO:0000313" key="3">
    <source>
        <dbReference type="Proteomes" id="UP000004893"/>
    </source>
</evidence>
<organism evidence="2 3">
    <name type="scientific">[Clostridium] hylemonae DSM 15053</name>
    <dbReference type="NCBI Taxonomy" id="553973"/>
    <lineage>
        <taxon>Bacteria</taxon>
        <taxon>Bacillati</taxon>
        <taxon>Bacillota</taxon>
        <taxon>Clostridia</taxon>
        <taxon>Lachnospirales</taxon>
        <taxon>Lachnospiraceae</taxon>
    </lineage>
</organism>
<feature type="compositionally biased region" description="Basic residues" evidence="1">
    <location>
        <begin position="1"/>
        <end position="10"/>
    </location>
</feature>
<dbReference type="HOGENOM" id="CLU_2643644_0_0_9"/>
<dbReference type="Gene3D" id="3.90.1100.10">
    <property type="match status" value="1"/>
</dbReference>
<proteinExistence type="predicted"/>
<dbReference type="Proteomes" id="UP000004893">
    <property type="component" value="Unassembled WGS sequence"/>
</dbReference>
<feature type="non-terminal residue" evidence="2">
    <location>
        <position position="77"/>
    </location>
</feature>
<sequence>MEKNRIRPIKSGKSSRMSYSRQKEVLQMPNLIEVQKDSYQWFLDEGLKEVFDDISPIADYSGHLSLEFVDFTLCEDD</sequence>
<dbReference type="eggNOG" id="COG0085">
    <property type="taxonomic scope" value="Bacteria"/>
</dbReference>
<keyword evidence="2" id="KW-0240">DNA-directed RNA polymerase</keyword>
<reference evidence="2" key="1">
    <citation type="submission" date="2009-02" db="EMBL/GenBank/DDBJ databases">
        <authorList>
            <person name="Fulton L."/>
            <person name="Clifton S."/>
            <person name="Fulton B."/>
            <person name="Xu J."/>
            <person name="Minx P."/>
            <person name="Pepin K.H."/>
            <person name="Johnson M."/>
            <person name="Bhonagiri V."/>
            <person name="Nash W.E."/>
            <person name="Mardis E.R."/>
            <person name="Wilson R.K."/>
        </authorList>
    </citation>
    <scope>NUCLEOTIDE SEQUENCE [LARGE SCALE GENOMIC DNA]</scope>
    <source>
        <strain evidence="2">DSM 15053</strain>
    </source>
</reference>
<gene>
    <name evidence="2" type="ORF">CLOHYLEM_07917</name>
</gene>
<evidence type="ECO:0000313" key="2">
    <source>
        <dbReference type="EMBL" id="EEG72020.1"/>
    </source>
</evidence>
<accession>C0C728</accession>
<protein>
    <submittedName>
        <fullName evidence="2">DNA-directed RNA polymerase, beta subunit</fullName>
    </submittedName>
</protein>